<keyword evidence="2" id="KW-1185">Reference proteome</keyword>
<dbReference type="Proteomes" id="UP000245639">
    <property type="component" value="Unassembled WGS sequence"/>
</dbReference>
<reference evidence="1 2" key="1">
    <citation type="submission" date="2018-04" db="EMBL/GenBank/DDBJ databases">
        <title>Genomic Encyclopedia of Type Strains, Phase IV (KMG-IV): sequencing the most valuable type-strain genomes for metagenomic binning, comparative biology and taxonomic classification.</title>
        <authorList>
            <person name="Goeker M."/>
        </authorList>
    </citation>
    <scope>NUCLEOTIDE SEQUENCE [LARGE SCALE GENOMIC DNA]</scope>
    <source>
        <strain evidence="1 2">DSM 45771</strain>
    </source>
</reference>
<name>A0A2U1FFZ7_9PSEU</name>
<evidence type="ECO:0000313" key="1">
    <source>
        <dbReference type="EMBL" id="PVZ11124.1"/>
    </source>
</evidence>
<gene>
    <name evidence="1" type="ORF">C8D89_104338</name>
</gene>
<dbReference type="EMBL" id="QEKW01000004">
    <property type="protein sequence ID" value="PVZ11124.1"/>
    <property type="molecule type" value="Genomic_DNA"/>
</dbReference>
<evidence type="ECO:0000313" key="2">
    <source>
        <dbReference type="Proteomes" id="UP000245639"/>
    </source>
</evidence>
<sequence length="268" mass="29581">MSAMFASWRRAITAELCWIEPDGRPVALAVTPLVVDGLPVVALPYAHAPVVSGLRAAEQAAFVVSDSRSLRRDETGRAAIGRVEVTDDTDGGLLVDEVLGQELRKYPPSRSLVDSPLLRRENWWWLPRIVVRLDPATAEEVAVPRRTNPRAHRLLVRDAGDRPGIDVVEVRGGGERLSLTGLAGERLRGDGAGATVFGYDYSQPDLERWESWSVHGTLFGDELVVSGREGDPERDLGPLPLLRRLSRHRELSRGCRRGIAAAERARHR</sequence>
<organism evidence="1 2">
    <name type="scientific">Actinomycetospora cinnamomea</name>
    <dbReference type="NCBI Taxonomy" id="663609"/>
    <lineage>
        <taxon>Bacteria</taxon>
        <taxon>Bacillati</taxon>
        <taxon>Actinomycetota</taxon>
        <taxon>Actinomycetes</taxon>
        <taxon>Pseudonocardiales</taxon>
        <taxon>Pseudonocardiaceae</taxon>
        <taxon>Actinomycetospora</taxon>
    </lineage>
</organism>
<proteinExistence type="predicted"/>
<comment type="caution">
    <text evidence="1">The sequence shown here is derived from an EMBL/GenBank/DDBJ whole genome shotgun (WGS) entry which is preliminary data.</text>
</comment>
<dbReference type="InterPro" id="IPR012349">
    <property type="entry name" value="Split_barrel_FMN-bd"/>
</dbReference>
<evidence type="ECO:0008006" key="3">
    <source>
        <dbReference type="Google" id="ProtNLM"/>
    </source>
</evidence>
<dbReference type="AlphaFoldDB" id="A0A2U1FFZ7"/>
<dbReference type="SUPFAM" id="SSF50475">
    <property type="entry name" value="FMN-binding split barrel"/>
    <property type="match status" value="1"/>
</dbReference>
<dbReference type="Gene3D" id="2.30.110.10">
    <property type="entry name" value="Electron Transport, Fmn-binding Protein, Chain A"/>
    <property type="match status" value="1"/>
</dbReference>
<protein>
    <recommendedName>
        <fullName evidence="3">Pyridoxamine 5'-phosphate oxidase-like protein</fullName>
    </recommendedName>
</protein>
<accession>A0A2U1FFZ7</accession>